<evidence type="ECO:0000313" key="2">
    <source>
        <dbReference type="Proteomes" id="UP001145114"/>
    </source>
</evidence>
<gene>
    <name evidence="1" type="primary">HGT20_3</name>
    <name evidence="1" type="ORF">EV182_005911</name>
</gene>
<accession>A0ACC1HCI2</accession>
<comment type="caution">
    <text evidence="1">The sequence shown here is derived from an EMBL/GenBank/DDBJ whole genome shotgun (WGS) entry which is preliminary data.</text>
</comment>
<dbReference type="EMBL" id="JAMZIH010007407">
    <property type="protein sequence ID" value="KAJ1673090.1"/>
    <property type="molecule type" value="Genomic_DNA"/>
</dbReference>
<evidence type="ECO:0000313" key="1">
    <source>
        <dbReference type="EMBL" id="KAJ1673090.1"/>
    </source>
</evidence>
<organism evidence="1 2">
    <name type="scientific">Spiromyces aspiralis</name>
    <dbReference type="NCBI Taxonomy" id="68401"/>
    <lineage>
        <taxon>Eukaryota</taxon>
        <taxon>Fungi</taxon>
        <taxon>Fungi incertae sedis</taxon>
        <taxon>Zoopagomycota</taxon>
        <taxon>Kickxellomycotina</taxon>
        <taxon>Kickxellomycetes</taxon>
        <taxon>Kickxellales</taxon>
        <taxon>Kickxellaceae</taxon>
        <taxon>Spiromyces</taxon>
    </lineage>
</organism>
<proteinExistence type="predicted"/>
<dbReference type="Proteomes" id="UP001145114">
    <property type="component" value="Unassembled WGS sequence"/>
</dbReference>
<keyword evidence="2" id="KW-1185">Reference proteome</keyword>
<protein>
    <submittedName>
        <fullName evidence="1">Bifunctional purine biosynthesis protein PurH</fullName>
    </submittedName>
</protein>
<feature type="non-terminal residue" evidence="1">
    <location>
        <position position="297"/>
    </location>
</feature>
<reference evidence="1" key="1">
    <citation type="submission" date="2022-06" db="EMBL/GenBank/DDBJ databases">
        <title>Phylogenomic reconstructions and comparative analyses of Kickxellomycotina fungi.</title>
        <authorList>
            <person name="Reynolds N.K."/>
            <person name="Stajich J.E."/>
            <person name="Barry K."/>
            <person name="Grigoriev I.V."/>
            <person name="Crous P."/>
            <person name="Smith M.E."/>
        </authorList>
    </citation>
    <scope>NUCLEOTIDE SEQUENCE</scope>
    <source>
        <strain evidence="1">RSA 2271</strain>
    </source>
</reference>
<sequence>MASVAATVYLYEVSTPRKRHTVAMLVPISLLTGVFLSQMLTLLFNTNTLWRISFAFPIILALVQVAMLPTCVQSPRFLILNGRFEAAQKVLSRLRSNPEVETEWGTLVDSCLYSQVQGHNDVSSRRARSNAAGGDFQETGGDAAKRGGSVAAAAAYTNTAECDGDNNIDSRQPGQLTPTQRPKGLLAVFKKSILPELRRVVLYIAAMMLWMPWTGGLLQLAFSGRYMADRLGEGQVIPTRWLAMALSLVALLACSVVVVITVAFSLGVLPMPWLSIAEMLPGYVVVSATSIANAGFW</sequence>
<name>A0ACC1HCI2_9FUNG</name>